<proteinExistence type="predicted"/>
<name>D5UW50_TSUPD</name>
<accession>D5UW50</accession>
<keyword evidence="1" id="KW-0472">Membrane</keyword>
<reference evidence="2 3" key="2">
    <citation type="journal article" date="2011" name="Stand. Genomic Sci.">
        <title>Complete genome sequence of Tsukamurella paurometabola type strain (no. 33).</title>
        <authorList>
            <person name="Munk A.C."/>
            <person name="Lapidus A."/>
            <person name="Lucas S."/>
            <person name="Nolan M."/>
            <person name="Tice H."/>
            <person name="Cheng J.F."/>
            <person name="Del Rio T.G."/>
            <person name="Goodwin L."/>
            <person name="Pitluck S."/>
            <person name="Liolios K."/>
            <person name="Huntemann M."/>
            <person name="Ivanova N."/>
            <person name="Mavromatis K."/>
            <person name="Mikhailova N."/>
            <person name="Pati A."/>
            <person name="Chen A."/>
            <person name="Palaniappan K."/>
            <person name="Tapia R."/>
            <person name="Han C."/>
            <person name="Land M."/>
            <person name="Hauser L."/>
            <person name="Chang Y.J."/>
            <person name="Jeffries C.D."/>
            <person name="Brettin T."/>
            <person name="Yasawong M."/>
            <person name="Brambilla E.M."/>
            <person name="Rohde M."/>
            <person name="Sikorski J."/>
            <person name="Goker M."/>
            <person name="Detter J.C."/>
            <person name="Woyke T."/>
            <person name="Bristow J."/>
            <person name="Eisen J.A."/>
            <person name="Markowitz V."/>
            <person name="Hugenholtz P."/>
            <person name="Kyrpides N.C."/>
            <person name="Klenk H.P."/>
        </authorList>
    </citation>
    <scope>NUCLEOTIDE SEQUENCE [LARGE SCALE GENOMIC DNA]</scope>
    <source>
        <strain evidence="3">ATCC 8368 / DSM 20162 / CCUG 35730 / CIP 100753 / JCM 10117 / KCTC 9821 / NBRC 16120 / NCIMB 702349 / NCTC 13040</strain>
    </source>
</reference>
<feature type="transmembrane region" description="Helical" evidence="1">
    <location>
        <begin position="122"/>
        <end position="144"/>
    </location>
</feature>
<evidence type="ECO:0000313" key="2">
    <source>
        <dbReference type="EMBL" id="ADG77857.1"/>
    </source>
</evidence>
<organism evidence="2 3">
    <name type="scientific">Tsukamurella paurometabola (strain ATCC 8368 / DSM 20162 / CCUG 35730 / CIP 100753 / JCM 10117 / KCTC 9821 / NBRC 16120 / NCIMB 702349 / NCTC 13040)</name>
    <name type="common">Corynebacterium paurometabolum</name>
    <dbReference type="NCBI Taxonomy" id="521096"/>
    <lineage>
        <taxon>Bacteria</taxon>
        <taxon>Bacillati</taxon>
        <taxon>Actinomycetota</taxon>
        <taxon>Actinomycetes</taxon>
        <taxon>Mycobacteriales</taxon>
        <taxon>Tsukamurellaceae</taxon>
        <taxon>Tsukamurella</taxon>
    </lineage>
</organism>
<evidence type="ECO:0000313" key="3">
    <source>
        <dbReference type="Proteomes" id="UP000001213"/>
    </source>
</evidence>
<dbReference type="HOGENOM" id="CLU_1712475_0_0_11"/>
<feature type="transmembrane region" description="Helical" evidence="1">
    <location>
        <begin position="89"/>
        <end position="110"/>
    </location>
</feature>
<keyword evidence="1" id="KW-1133">Transmembrane helix</keyword>
<evidence type="ECO:0000256" key="1">
    <source>
        <dbReference type="SAM" id="Phobius"/>
    </source>
</evidence>
<evidence type="ECO:0008006" key="4">
    <source>
        <dbReference type="Google" id="ProtNLM"/>
    </source>
</evidence>
<dbReference type="EMBL" id="CP001966">
    <property type="protein sequence ID" value="ADG77857.1"/>
    <property type="molecule type" value="Genomic_DNA"/>
</dbReference>
<reference evidence="3" key="1">
    <citation type="submission" date="2010-03" db="EMBL/GenBank/DDBJ databases">
        <title>The complete chromosome of Tsukamurella paurometabola DSM 20162.</title>
        <authorList>
            <consortium name="US DOE Joint Genome Institute (JGI-PGF)"/>
            <person name="Lucas S."/>
            <person name="Copeland A."/>
            <person name="Lapidus A."/>
            <person name="Glavina del Rio T."/>
            <person name="Dalin E."/>
            <person name="Tice H."/>
            <person name="Bruce D."/>
            <person name="Goodwin L."/>
            <person name="Pitluck S."/>
            <person name="Kyrpides N."/>
            <person name="Mavromatis K."/>
            <person name="Ivanova N."/>
            <person name="Mikhailova N."/>
            <person name="Munk A.C."/>
            <person name="Brettin T."/>
            <person name="Detter J.C."/>
            <person name="Tapia R."/>
            <person name="Han C."/>
            <person name="Larimer F."/>
            <person name="Land M."/>
            <person name="Hauser L."/>
            <person name="Markowitz V."/>
            <person name="Cheng J.-F."/>
            <person name="Hugenholtz P."/>
            <person name="Woyke T."/>
            <person name="Wu D."/>
            <person name="Jando M."/>
            <person name="Brambilla E."/>
            <person name="Klenk H.-P."/>
            <person name="Eisen J.A."/>
        </authorList>
    </citation>
    <scope>NUCLEOTIDE SEQUENCE [LARGE SCALE GENOMIC DNA]</scope>
    <source>
        <strain evidence="3">ATCC 8368 / DSM 20162 / CCUG 35730 / CIP 100753 / JCM 10117 / KCTC 9821 / NBRC 16120 / NCIMB 702349 / NCTC 13040</strain>
    </source>
</reference>
<dbReference type="KEGG" id="tpr:Tpau_1226"/>
<keyword evidence="3" id="KW-1185">Reference proteome</keyword>
<dbReference type="RefSeq" id="WP_013125895.1">
    <property type="nucleotide sequence ID" value="NC_014158.1"/>
</dbReference>
<gene>
    <name evidence="2" type="ordered locus">Tpau_1226</name>
</gene>
<feature type="transmembrane region" description="Helical" evidence="1">
    <location>
        <begin position="12"/>
        <end position="33"/>
    </location>
</feature>
<dbReference type="Proteomes" id="UP000001213">
    <property type="component" value="Chromosome"/>
</dbReference>
<feature type="transmembrane region" description="Helical" evidence="1">
    <location>
        <begin position="59"/>
        <end position="77"/>
    </location>
</feature>
<dbReference type="AlphaFoldDB" id="D5UW50"/>
<protein>
    <recommendedName>
        <fullName evidence="4">Transmembrane protein</fullName>
    </recommendedName>
</protein>
<sequence>MSAEGERSTVPAQSLVGAALVLPAVAFVLLWQVRDRLDAVYTKAQTVTVSVPDDMTGQAIRFVIVAAVLALVALFAASAARMLSVTARMALTGCTGTLLVHAAVLAPDIWLHDPQATFASYLGYMIVEGVLFAIAVVAGIYQLVFRALGGRGA</sequence>
<keyword evidence="1" id="KW-0812">Transmembrane</keyword>